<dbReference type="InterPro" id="IPR036097">
    <property type="entry name" value="HisK_dim/P_sf"/>
</dbReference>
<dbReference type="GO" id="GO:0006355">
    <property type="term" value="P:regulation of DNA-templated transcription"/>
    <property type="evidence" value="ECO:0007669"/>
    <property type="project" value="InterPro"/>
</dbReference>
<dbReference type="InterPro" id="IPR013767">
    <property type="entry name" value="PAS_fold"/>
</dbReference>
<dbReference type="SMART" id="SM00387">
    <property type="entry name" value="HATPase_c"/>
    <property type="match status" value="1"/>
</dbReference>
<dbReference type="InterPro" id="IPR001789">
    <property type="entry name" value="Sig_transdc_resp-reg_receiver"/>
</dbReference>
<dbReference type="SUPFAM" id="SSF55874">
    <property type="entry name" value="ATPase domain of HSP90 chaperone/DNA topoisomerase II/histidine kinase"/>
    <property type="match status" value="1"/>
</dbReference>
<dbReference type="InterPro" id="IPR036890">
    <property type="entry name" value="HATPase_C_sf"/>
</dbReference>
<feature type="domain" description="PAS" evidence="15">
    <location>
        <begin position="39"/>
        <end position="102"/>
    </location>
</feature>
<dbReference type="PANTHER" id="PTHR45339:SF3">
    <property type="entry name" value="HISTIDINE KINASE"/>
    <property type="match status" value="1"/>
</dbReference>
<dbReference type="InterPro" id="IPR011006">
    <property type="entry name" value="CheY-like_superfamily"/>
</dbReference>
<evidence type="ECO:0000256" key="9">
    <source>
        <dbReference type="ARBA" id="ARBA00022840"/>
    </source>
</evidence>
<dbReference type="PROSITE" id="PS50113">
    <property type="entry name" value="PAC"/>
    <property type="match status" value="3"/>
</dbReference>
<dbReference type="InterPro" id="IPR000700">
    <property type="entry name" value="PAS-assoc_C"/>
</dbReference>
<dbReference type="GO" id="GO:0000155">
    <property type="term" value="F:phosphorelay sensor kinase activity"/>
    <property type="evidence" value="ECO:0007669"/>
    <property type="project" value="InterPro"/>
</dbReference>
<feature type="domain" description="PAC" evidence="16">
    <location>
        <begin position="611"/>
        <end position="663"/>
    </location>
</feature>
<keyword evidence="7" id="KW-0547">Nucleotide-binding</keyword>
<dbReference type="SMART" id="SM00091">
    <property type="entry name" value="PAS"/>
    <property type="match status" value="5"/>
</dbReference>
<evidence type="ECO:0000256" key="7">
    <source>
        <dbReference type="ARBA" id="ARBA00022741"/>
    </source>
</evidence>
<feature type="domain" description="PAS" evidence="15">
    <location>
        <begin position="532"/>
        <end position="605"/>
    </location>
</feature>
<dbReference type="SMART" id="SM00086">
    <property type="entry name" value="PAC"/>
    <property type="match status" value="4"/>
</dbReference>
<dbReference type="InterPro" id="IPR001610">
    <property type="entry name" value="PAC"/>
</dbReference>
<protein>
    <recommendedName>
        <fullName evidence="3">histidine kinase</fullName>
        <ecNumber evidence="3">2.7.13.3</ecNumber>
    </recommendedName>
</protein>
<dbReference type="Gene3D" id="3.30.450.20">
    <property type="entry name" value="PAS domain"/>
    <property type="match status" value="5"/>
</dbReference>
<keyword evidence="6" id="KW-0812">Transmembrane</keyword>
<accession>A0A1T4Y2L3</accession>
<evidence type="ECO:0000259" key="14">
    <source>
        <dbReference type="PROSITE" id="PS50110"/>
    </source>
</evidence>
<dbReference type="InterPro" id="IPR013656">
    <property type="entry name" value="PAS_4"/>
</dbReference>
<keyword evidence="9" id="KW-0067">ATP-binding</keyword>
<dbReference type="SUPFAM" id="SSF52172">
    <property type="entry name" value="CheY-like"/>
    <property type="match status" value="1"/>
</dbReference>
<dbReference type="Pfam" id="PF13426">
    <property type="entry name" value="PAS_9"/>
    <property type="match status" value="1"/>
</dbReference>
<evidence type="ECO:0000256" key="3">
    <source>
        <dbReference type="ARBA" id="ARBA00012438"/>
    </source>
</evidence>
<comment type="subcellular location">
    <subcellularLocation>
        <location evidence="2">Membrane</location>
    </subcellularLocation>
</comment>
<dbReference type="CDD" id="cd00130">
    <property type="entry name" value="PAS"/>
    <property type="match status" value="5"/>
</dbReference>
<comment type="catalytic activity">
    <reaction evidence="1">
        <text>ATP + protein L-histidine = ADP + protein N-phospho-L-histidine.</text>
        <dbReference type="EC" id="2.7.13.3"/>
    </reaction>
</comment>
<dbReference type="Proteomes" id="UP000190027">
    <property type="component" value="Unassembled WGS sequence"/>
</dbReference>
<proteinExistence type="predicted"/>
<dbReference type="Pfam" id="PF00989">
    <property type="entry name" value="PAS"/>
    <property type="match status" value="2"/>
</dbReference>
<reference evidence="17 18" key="1">
    <citation type="submission" date="2017-02" db="EMBL/GenBank/DDBJ databases">
        <authorList>
            <person name="Peterson S.W."/>
        </authorList>
    </citation>
    <scope>NUCLEOTIDE SEQUENCE [LARGE SCALE GENOMIC DNA]</scope>
    <source>
        <strain evidence="17 18">DSM 16080</strain>
    </source>
</reference>
<dbReference type="Gene3D" id="3.40.50.2300">
    <property type="match status" value="1"/>
</dbReference>
<evidence type="ECO:0000259" key="15">
    <source>
        <dbReference type="PROSITE" id="PS50112"/>
    </source>
</evidence>
<evidence type="ECO:0000256" key="8">
    <source>
        <dbReference type="ARBA" id="ARBA00022777"/>
    </source>
</evidence>
<feature type="domain" description="PAC" evidence="16">
    <location>
        <begin position="360"/>
        <end position="412"/>
    </location>
</feature>
<evidence type="ECO:0000313" key="17">
    <source>
        <dbReference type="EMBL" id="SKA95980.1"/>
    </source>
</evidence>
<evidence type="ECO:0000256" key="10">
    <source>
        <dbReference type="ARBA" id="ARBA00022989"/>
    </source>
</evidence>
<dbReference type="InterPro" id="IPR004358">
    <property type="entry name" value="Sig_transdc_His_kin-like_C"/>
</dbReference>
<evidence type="ECO:0000313" key="18">
    <source>
        <dbReference type="Proteomes" id="UP000190027"/>
    </source>
</evidence>
<keyword evidence="10" id="KW-1133">Transmembrane helix</keyword>
<dbReference type="CDD" id="cd00082">
    <property type="entry name" value="HisKA"/>
    <property type="match status" value="1"/>
</dbReference>
<feature type="modified residue" description="4-aspartylphosphate" evidence="12">
    <location>
        <position position="975"/>
    </location>
</feature>
<dbReference type="SMART" id="SM00388">
    <property type="entry name" value="HisKA"/>
    <property type="match status" value="1"/>
</dbReference>
<dbReference type="SMART" id="SM00448">
    <property type="entry name" value="REC"/>
    <property type="match status" value="1"/>
</dbReference>
<dbReference type="SUPFAM" id="SSF55785">
    <property type="entry name" value="PYP-like sensor domain (PAS domain)"/>
    <property type="match status" value="5"/>
</dbReference>
<organism evidence="17 18">
    <name type="scientific">Paucidesulfovibrio gracilis DSM 16080</name>
    <dbReference type="NCBI Taxonomy" id="1121449"/>
    <lineage>
        <taxon>Bacteria</taxon>
        <taxon>Pseudomonadati</taxon>
        <taxon>Thermodesulfobacteriota</taxon>
        <taxon>Desulfovibrionia</taxon>
        <taxon>Desulfovibrionales</taxon>
        <taxon>Desulfovibrionaceae</taxon>
        <taxon>Paucidesulfovibrio</taxon>
    </lineage>
</organism>
<dbReference type="EMBL" id="FUYC01000024">
    <property type="protein sequence ID" value="SKA95980.1"/>
    <property type="molecule type" value="Genomic_DNA"/>
</dbReference>
<keyword evidence="5" id="KW-0808">Transferase</keyword>
<dbReference type="Gene3D" id="1.10.287.130">
    <property type="match status" value="1"/>
</dbReference>
<keyword evidence="18" id="KW-1185">Reference proteome</keyword>
<dbReference type="EC" id="2.7.13.3" evidence="3"/>
<evidence type="ECO:0000259" key="16">
    <source>
        <dbReference type="PROSITE" id="PS50113"/>
    </source>
</evidence>
<dbReference type="SUPFAM" id="SSF47384">
    <property type="entry name" value="Homodimeric domain of signal transducing histidine kinase"/>
    <property type="match status" value="1"/>
</dbReference>
<evidence type="ECO:0000259" key="13">
    <source>
        <dbReference type="PROSITE" id="PS50109"/>
    </source>
</evidence>
<dbReference type="PROSITE" id="PS50112">
    <property type="entry name" value="PAS"/>
    <property type="match status" value="5"/>
</dbReference>
<dbReference type="PROSITE" id="PS50110">
    <property type="entry name" value="RESPONSE_REGULATORY"/>
    <property type="match status" value="1"/>
</dbReference>
<evidence type="ECO:0000256" key="6">
    <source>
        <dbReference type="ARBA" id="ARBA00022692"/>
    </source>
</evidence>
<evidence type="ECO:0000256" key="2">
    <source>
        <dbReference type="ARBA" id="ARBA00004370"/>
    </source>
</evidence>
<dbReference type="Gene3D" id="3.30.565.10">
    <property type="entry name" value="Histidine kinase-like ATPase, C-terminal domain"/>
    <property type="match status" value="1"/>
</dbReference>
<feature type="domain" description="PAS" evidence="15">
    <location>
        <begin position="280"/>
        <end position="326"/>
    </location>
</feature>
<dbReference type="RefSeq" id="WP_159447243.1">
    <property type="nucleotide sequence ID" value="NZ_FUYC01000024.1"/>
</dbReference>
<evidence type="ECO:0000256" key="1">
    <source>
        <dbReference type="ARBA" id="ARBA00000085"/>
    </source>
</evidence>
<name>A0A1T4Y2L3_9BACT</name>
<dbReference type="FunFam" id="1.10.287.130:FF:000004">
    <property type="entry name" value="Ethylene receptor 1"/>
    <property type="match status" value="1"/>
</dbReference>
<dbReference type="InterPro" id="IPR003661">
    <property type="entry name" value="HisK_dim/P_dom"/>
</dbReference>
<dbReference type="Pfam" id="PF00512">
    <property type="entry name" value="HisKA"/>
    <property type="match status" value="1"/>
</dbReference>
<sequence>MNEPEGKSRAQLLRELEAAQRRIAELEASAGMPTPFDGMLDGLADPIFIKDSEHRWVYCNKAFADLTKLDPEQMAGRRDDAFFPPEEVAVFWEGDDEVLRTGRTRVVEENVTVAGVTHRMRTVKSRWEHPRSGELLVLGVIHDITDHVRLEEERRRERDALEVVFEGSLDAVFLVRSDAGFAMVNESAARLTGYSREALLSMRVPDLHAPSDQRVYTDYFHRIMNGEDLVSQGPLLRKDGTKVMVEFRNTRVMIGSEPHLHTVARDVTDRLEAEAALRESRERLRLIVDSIAEGVILFNAQGQVVFWSKGAERLIGVSAMEALGHSTTSRVWPTTDEHGVPLAPGEHPSEVTLHTGRPVYDQIIGVRRENGPPSWLSLNSRPVRDAQGNVCGAAVSCLDVSDRVSAEKALRESEEKHHALASATFEAIFISENGVCVETNQAASDMFGYRYDELIGIFGTDVISEDTCHIVRENMLSGYEHPYEAVGVRKDGSRFPAQFQGRMFQYRGKPVRVTAVRDLTEQKRAEERLARRERQYRLLAENVEDVIFLAGIDLQFSYVSPSVQRLLGYSVAEVLAMSMEAVLTPEALRTVREAQTRRQNALTRGETDLVNRVDLEMRRKDGTTLWVEVVTRSMLDEKGEVVGVVGLARNIDERKRMDDRLVFAKEAAEAASRAKSEFLANMSHEIRTPLNGVLGMLQLLGGSEQPPEAAEMIDTALECGRGLVSLINDILDLSQIEAGAAELCPRVFSLAKTLDSVRSVFEHEAVRRGVGLSWRISPDVPDSLRGDEGRLRQILFNLLGNAMKFTDSGEVALWVGRLPSKEAPGMVRLLFQVRDTGIGIPDDRLRDIFEPFTQADGSYTRRYGGAGLGLAIVRRLVRLMGGALNIDTEQGRGSDICFSLRFEVAQGEQPAVGSLPKNGGECRPLRVLFAEDDRVGRIMVRRMLERMGHTCVAVECGAEALRELLRGGFDCAVLDIQMPDKSGLEVVSELHSRLDASQVPPMVALTAHAMSGDREAFLAAGMDAYLSKPVNMEELRETLERLRLAVSR</sequence>
<dbReference type="PROSITE" id="PS50109">
    <property type="entry name" value="HIS_KIN"/>
    <property type="match status" value="1"/>
</dbReference>
<dbReference type="CDD" id="cd17546">
    <property type="entry name" value="REC_hyHK_CKI1_RcsC-like"/>
    <property type="match status" value="1"/>
</dbReference>
<dbReference type="Pfam" id="PF00072">
    <property type="entry name" value="Response_reg"/>
    <property type="match status" value="1"/>
</dbReference>
<evidence type="ECO:0000256" key="4">
    <source>
        <dbReference type="ARBA" id="ARBA00022553"/>
    </source>
</evidence>
<evidence type="ECO:0000256" key="5">
    <source>
        <dbReference type="ARBA" id="ARBA00022679"/>
    </source>
</evidence>
<dbReference type="FunFam" id="3.30.565.10:FF:000010">
    <property type="entry name" value="Sensor histidine kinase RcsC"/>
    <property type="match status" value="1"/>
</dbReference>
<dbReference type="CDD" id="cd16922">
    <property type="entry name" value="HATPase_EvgS-ArcB-TorS-like"/>
    <property type="match status" value="1"/>
</dbReference>
<dbReference type="InterPro" id="IPR000014">
    <property type="entry name" value="PAS"/>
</dbReference>
<dbReference type="Pfam" id="PF08448">
    <property type="entry name" value="PAS_4"/>
    <property type="match status" value="2"/>
</dbReference>
<dbReference type="GO" id="GO:0016020">
    <property type="term" value="C:membrane"/>
    <property type="evidence" value="ECO:0007669"/>
    <property type="project" value="UniProtKB-SubCell"/>
</dbReference>
<dbReference type="InterPro" id="IPR005467">
    <property type="entry name" value="His_kinase_dom"/>
</dbReference>
<gene>
    <name evidence="17" type="ORF">SAMN02745704_02678</name>
</gene>
<feature type="domain" description="PAC" evidence="16">
    <location>
        <begin position="481"/>
        <end position="531"/>
    </location>
</feature>
<feature type="domain" description="Response regulatory" evidence="14">
    <location>
        <begin position="926"/>
        <end position="1043"/>
    </location>
</feature>
<keyword evidence="11" id="KW-0472">Membrane</keyword>
<dbReference type="InterPro" id="IPR035965">
    <property type="entry name" value="PAS-like_dom_sf"/>
</dbReference>
<dbReference type="NCBIfam" id="TIGR00229">
    <property type="entry name" value="sensory_box"/>
    <property type="match status" value="5"/>
</dbReference>
<feature type="domain" description="PAS" evidence="15">
    <location>
        <begin position="157"/>
        <end position="227"/>
    </location>
</feature>
<evidence type="ECO:0000256" key="12">
    <source>
        <dbReference type="PROSITE-ProRule" id="PRU00169"/>
    </source>
</evidence>
<keyword evidence="4 12" id="KW-0597">Phosphoprotein</keyword>
<dbReference type="GO" id="GO:0005524">
    <property type="term" value="F:ATP binding"/>
    <property type="evidence" value="ECO:0007669"/>
    <property type="project" value="UniProtKB-KW"/>
</dbReference>
<dbReference type="Pfam" id="PF02518">
    <property type="entry name" value="HATPase_c"/>
    <property type="match status" value="1"/>
</dbReference>
<keyword evidence="8" id="KW-0418">Kinase</keyword>
<dbReference type="STRING" id="1121449.SAMN02745704_02678"/>
<dbReference type="AlphaFoldDB" id="A0A1T4Y2L3"/>
<dbReference type="OrthoDB" id="5437500at2"/>
<dbReference type="PANTHER" id="PTHR45339">
    <property type="entry name" value="HYBRID SIGNAL TRANSDUCTION HISTIDINE KINASE J"/>
    <property type="match status" value="1"/>
</dbReference>
<dbReference type="PRINTS" id="PR00344">
    <property type="entry name" value="BCTRLSENSOR"/>
</dbReference>
<evidence type="ECO:0000256" key="11">
    <source>
        <dbReference type="ARBA" id="ARBA00023136"/>
    </source>
</evidence>
<dbReference type="InterPro" id="IPR003594">
    <property type="entry name" value="HATPase_dom"/>
</dbReference>
<feature type="domain" description="PAS" evidence="15">
    <location>
        <begin position="412"/>
        <end position="456"/>
    </location>
</feature>
<feature type="domain" description="Histidine kinase" evidence="13">
    <location>
        <begin position="681"/>
        <end position="904"/>
    </location>
</feature>